<organism evidence="2 3">
    <name type="scientific">Agromyces aurantiacus</name>
    <dbReference type="NCBI Taxonomy" id="165814"/>
    <lineage>
        <taxon>Bacteria</taxon>
        <taxon>Bacillati</taxon>
        <taxon>Actinomycetota</taxon>
        <taxon>Actinomycetes</taxon>
        <taxon>Micrococcales</taxon>
        <taxon>Microbacteriaceae</taxon>
        <taxon>Agromyces</taxon>
    </lineage>
</organism>
<accession>A0ABV9R6T7</accession>
<proteinExistence type="predicted"/>
<protein>
    <submittedName>
        <fullName evidence="2">Nuclear transport factor 2 family protein</fullName>
    </submittedName>
</protein>
<dbReference type="Gene3D" id="3.10.450.50">
    <property type="match status" value="1"/>
</dbReference>
<gene>
    <name evidence="2" type="ORF">ACFPER_09345</name>
</gene>
<reference evidence="3" key="1">
    <citation type="journal article" date="2019" name="Int. J. Syst. Evol. Microbiol.">
        <title>The Global Catalogue of Microorganisms (GCM) 10K type strain sequencing project: providing services to taxonomists for standard genome sequencing and annotation.</title>
        <authorList>
            <consortium name="The Broad Institute Genomics Platform"/>
            <consortium name="The Broad Institute Genome Sequencing Center for Infectious Disease"/>
            <person name="Wu L."/>
            <person name="Ma J."/>
        </authorList>
    </citation>
    <scope>NUCLEOTIDE SEQUENCE [LARGE SCALE GENOMIC DNA]</scope>
    <source>
        <strain evidence="3">CGMCC 1.12192</strain>
    </source>
</reference>
<evidence type="ECO:0000313" key="2">
    <source>
        <dbReference type="EMBL" id="MFC4828992.1"/>
    </source>
</evidence>
<dbReference type="InterPro" id="IPR032710">
    <property type="entry name" value="NTF2-like_dom_sf"/>
</dbReference>
<dbReference type="Pfam" id="PF12680">
    <property type="entry name" value="SnoaL_2"/>
    <property type="match status" value="1"/>
</dbReference>
<dbReference type="SUPFAM" id="SSF54427">
    <property type="entry name" value="NTF2-like"/>
    <property type="match status" value="1"/>
</dbReference>
<comment type="caution">
    <text evidence="2">The sequence shown here is derived from an EMBL/GenBank/DDBJ whole genome shotgun (WGS) entry which is preliminary data.</text>
</comment>
<dbReference type="RefSeq" id="WP_204392356.1">
    <property type="nucleotide sequence ID" value="NZ_JAFBBW010000001.1"/>
</dbReference>
<dbReference type="Proteomes" id="UP001595960">
    <property type="component" value="Unassembled WGS sequence"/>
</dbReference>
<evidence type="ECO:0000313" key="3">
    <source>
        <dbReference type="Proteomes" id="UP001595960"/>
    </source>
</evidence>
<name>A0ABV9R6T7_9MICO</name>
<evidence type="ECO:0000259" key="1">
    <source>
        <dbReference type="Pfam" id="PF12680"/>
    </source>
</evidence>
<feature type="domain" description="SnoaL-like" evidence="1">
    <location>
        <begin position="16"/>
        <end position="117"/>
    </location>
</feature>
<keyword evidence="3" id="KW-1185">Reference proteome</keyword>
<sequence>MGDVTTDVRGKADLVIERLAAALNDHDLDRMVALMHPDYDSRQPAHPVRAFVGREQVRANWAAMFAGIPDFRAEVVRSVHDGPLNWSEWAWHGTRTDGTPFEVRGVTLFEVREGLIVAGTLYVEEVDDVPVKIEDAVQGLSGARPASAR</sequence>
<dbReference type="InterPro" id="IPR037401">
    <property type="entry name" value="SnoaL-like"/>
</dbReference>
<dbReference type="EMBL" id="JBHSJC010000001">
    <property type="protein sequence ID" value="MFC4828992.1"/>
    <property type="molecule type" value="Genomic_DNA"/>
</dbReference>